<dbReference type="AlphaFoldDB" id="A0AAD9SGJ0"/>
<feature type="compositionally biased region" description="Pro residues" evidence="1">
    <location>
        <begin position="505"/>
        <end position="521"/>
    </location>
</feature>
<gene>
    <name evidence="3" type="ORF">N8I77_006393</name>
</gene>
<feature type="compositionally biased region" description="Polar residues" evidence="1">
    <location>
        <begin position="149"/>
        <end position="164"/>
    </location>
</feature>
<protein>
    <submittedName>
        <fullName evidence="3">Uncharacterized protein</fullName>
    </submittedName>
</protein>
<dbReference type="EMBL" id="JAUJFL010000003">
    <property type="protein sequence ID" value="KAK2607737.1"/>
    <property type="molecule type" value="Genomic_DNA"/>
</dbReference>
<sequence>MGATWEMGLDRRDDCACPFEAPGEAPPVSDPKSMCFDDCLRAFLMSQYGQNDINRAVCQNISDSGGGGPAFYPLYYMDHKWCGLHWNDPAALYQDPGVDKIINSCNSQGFSHFSDPGVPPESYQCNTCSSSTPKEANPSQDPGLGALSAGSTSTAVDPTTTIDRLTSSTPSLSSSPTKVDTTEAPSTRTATPDTDSSLPTSTATTLAITSRRNLPTEAIVAIVVCTTLALVSAVILLICVLRRRQKQLGDNDGDMRSRISRIVQGFAAPAGSPQRLISPSQSYCTDRPPLTPPLPLRDRKLLPSLLGPSSRPGSIVFGAPFETHHSNNSQSSCYSSHKQDDRGSFPSSPICSPTYSRLEPRQEKMHQKAPSVVTSAASPPLEPSSPPYTRLKSPPPVSFTSPPSSLENTTHPISPYSKGRASSLRNEIMSTRSTTSSDYNTHERHPNSTGTATISLSDAADNPSTAISTNPFAPTPPSSPIRPRRPHEGPLEIPDLISPVSSPRSPSPGPPPSKALPPPPLSLRSSPVNVGIGIATTTGGRAGCASPQGRPDRHHQRHQRHQRHHQGSAAAGGSRADSRDSWGSWEDATPTSLIGRAISPPAGRTIYPYPDS</sequence>
<feature type="compositionally biased region" description="Low complexity" evidence="1">
    <location>
        <begin position="189"/>
        <end position="202"/>
    </location>
</feature>
<name>A0AAD9SGJ0_PHOAM</name>
<feature type="compositionally biased region" description="Polar residues" evidence="1">
    <location>
        <begin position="123"/>
        <end position="140"/>
    </location>
</feature>
<feature type="compositionally biased region" description="Polar residues" evidence="1">
    <location>
        <begin position="447"/>
        <end position="467"/>
    </location>
</feature>
<evidence type="ECO:0000313" key="3">
    <source>
        <dbReference type="EMBL" id="KAK2607737.1"/>
    </source>
</evidence>
<feature type="compositionally biased region" description="Polar residues" evidence="1">
    <location>
        <begin position="275"/>
        <end position="284"/>
    </location>
</feature>
<feature type="compositionally biased region" description="Polar residues" evidence="1">
    <location>
        <begin position="423"/>
        <end position="439"/>
    </location>
</feature>
<accession>A0AAD9SGJ0</accession>
<keyword evidence="4" id="KW-1185">Reference proteome</keyword>
<feature type="compositionally biased region" description="Low complexity" evidence="1">
    <location>
        <begin position="522"/>
        <end position="539"/>
    </location>
</feature>
<feature type="region of interest" description="Disordered" evidence="1">
    <location>
        <begin position="270"/>
        <end position="612"/>
    </location>
</feature>
<proteinExistence type="predicted"/>
<keyword evidence="2" id="KW-1133">Transmembrane helix</keyword>
<reference evidence="3" key="1">
    <citation type="submission" date="2023-06" db="EMBL/GenBank/DDBJ databases">
        <authorList>
            <person name="Noh H."/>
        </authorList>
    </citation>
    <scope>NUCLEOTIDE SEQUENCE</scope>
    <source>
        <strain evidence="3">DUCC20226</strain>
    </source>
</reference>
<comment type="caution">
    <text evidence="3">The sequence shown here is derived from an EMBL/GenBank/DDBJ whole genome shotgun (WGS) entry which is preliminary data.</text>
</comment>
<keyword evidence="2" id="KW-0812">Transmembrane</keyword>
<feature type="compositionally biased region" description="Polar residues" evidence="1">
    <location>
        <begin position="345"/>
        <end position="355"/>
    </location>
</feature>
<keyword evidence="2" id="KW-0472">Membrane</keyword>
<feature type="compositionally biased region" description="Low complexity" evidence="1">
    <location>
        <begin position="302"/>
        <end position="314"/>
    </location>
</feature>
<feature type="region of interest" description="Disordered" evidence="1">
    <location>
        <begin position="122"/>
        <end position="202"/>
    </location>
</feature>
<evidence type="ECO:0000313" key="4">
    <source>
        <dbReference type="Proteomes" id="UP001265746"/>
    </source>
</evidence>
<feature type="compositionally biased region" description="Low complexity" evidence="1">
    <location>
        <begin position="326"/>
        <end position="336"/>
    </location>
</feature>
<feature type="compositionally biased region" description="Basic residues" evidence="1">
    <location>
        <begin position="552"/>
        <end position="566"/>
    </location>
</feature>
<dbReference type="Proteomes" id="UP001265746">
    <property type="component" value="Unassembled WGS sequence"/>
</dbReference>
<feature type="transmembrane region" description="Helical" evidence="2">
    <location>
        <begin position="218"/>
        <end position="241"/>
    </location>
</feature>
<evidence type="ECO:0000256" key="2">
    <source>
        <dbReference type="SAM" id="Phobius"/>
    </source>
</evidence>
<evidence type="ECO:0000256" key="1">
    <source>
        <dbReference type="SAM" id="MobiDB-lite"/>
    </source>
</evidence>
<feature type="compositionally biased region" description="Low complexity" evidence="1">
    <location>
        <begin position="165"/>
        <end position="177"/>
    </location>
</feature>
<organism evidence="3 4">
    <name type="scientific">Phomopsis amygdali</name>
    <name type="common">Fusicoccum amygdali</name>
    <dbReference type="NCBI Taxonomy" id="1214568"/>
    <lineage>
        <taxon>Eukaryota</taxon>
        <taxon>Fungi</taxon>
        <taxon>Dikarya</taxon>
        <taxon>Ascomycota</taxon>
        <taxon>Pezizomycotina</taxon>
        <taxon>Sordariomycetes</taxon>
        <taxon>Sordariomycetidae</taxon>
        <taxon>Diaporthales</taxon>
        <taxon>Diaporthaceae</taxon>
        <taxon>Diaporthe</taxon>
    </lineage>
</organism>